<dbReference type="GO" id="GO:0071944">
    <property type="term" value="C:cell periphery"/>
    <property type="evidence" value="ECO:0007669"/>
    <property type="project" value="UniProtKB-ARBA"/>
</dbReference>
<dbReference type="GO" id="GO:0030182">
    <property type="term" value="P:neuron differentiation"/>
    <property type="evidence" value="ECO:0007669"/>
    <property type="project" value="UniProtKB-ARBA"/>
</dbReference>
<comment type="caution">
    <text evidence="3">The sequence shown here is derived from an EMBL/GenBank/DDBJ whole genome shotgun (WGS) entry which is preliminary data.</text>
</comment>
<dbReference type="InterPro" id="IPR019747">
    <property type="entry name" value="FERM_CS"/>
</dbReference>
<dbReference type="InterPro" id="IPR019749">
    <property type="entry name" value="Band_41_domain"/>
</dbReference>
<dbReference type="SMART" id="SM00295">
    <property type="entry name" value="B41"/>
    <property type="match status" value="1"/>
</dbReference>
<keyword evidence="4" id="KW-1185">Reference proteome</keyword>
<dbReference type="InterPro" id="IPR000299">
    <property type="entry name" value="FERM_domain"/>
</dbReference>
<evidence type="ECO:0000313" key="3">
    <source>
        <dbReference type="EMBL" id="CAG7838549.1"/>
    </source>
</evidence>
<dbReference type="InterPro" id="IPR019748">
    <property type="entry name" value="FERM_central"/>
</dbReference>
<sequence length="1240" mass="138230">ARVFQEPSWISQSASFRSTHNVMSSASVSAGGGGHHSGVSTSCSSPAMMSAASAVLPIDDQVMDKIYPNMDSYGTKYWLDLEKRLSRQVGLSLGDPTLRFSVKFYTPDPSQLEEEFTRYLFSLQIKRDLATGTLQCNDNTAALMASFIVQAECGDFNEEDYPDASYLSTFKFVPHQDLEMEKRIRENHRKHVGQSPAEADLHLLETARRTELFGIKMHPAKDEEGVPLNLSVCHLGLVLFQNFTKINTFSWAKIRKLSFKRKRFILKLHPEGYGYYKETVEFIFDTRNECKSFWKRCVEHHAFFRCEKAPSLAGSSSGRSKGLLTSRGSSFRYSGRTQKQMVAFVRENFVKRGAPQVGSSTFQRYSNLIHGVVDYPDSPVEIRSQDSQQDTLSPGTSVTSSPQRYVPAAMLPPQGEPVGPPPPPPVAVYHPQYPPQGQSHSSQTTRSQITPRCESPEFFEDQLSDESLGSDLTRFGSFGQHEFPVTTVKNIERKLKVLEVSPHSVASVPLIPVGPQSKETIRRTRKQRSKSLTVRSEIVSEDDDEVNYFTVPRRKEKLPRKKVTDEEFHRPGDETTSQGSYDLLVSNERVDEVPLSAGGRRRLIHQKESFFEDFDEVIKSPPVISGSVFVPPTLTPVASVGSPVLPILTTVLPSGTTVTPTVPTVVPSISVPSPAHSPSAAPVVIVLKKPEKRVLTLKSEEQLVEEAGIWLEAGAISTSGSFKRKMKKKQEALEKLESEIIPFPNQPHTRGRESSRSLKYKKESLSPRDSLDKPKEHGQRVHVKYSRSHSNPIEVDVSIIQPPPIIPSPEMPTPKARIDIPRKPPPASLVRRTPPEIVTMGQLQSGVVPDLVPTIQPKPRNINEDSGRKPVPKPKPKANVEEIKQPKLLPDENLNTNVSVPGASNGNDTDLQEFIPPRELPSKPSYQVAPNEVMPLSKSFELEPLIEDSFECEPPPPVLFDVPAEDSSFDKPAPEIPSTIKSFEKSSIEELSKEKYTFERPSFEKSKKTLVRKTKSEGAFDTAMRIPALKRSSTEKKPGKTTSAPSKPPPPKTDSNEATTPTKNSIHFEEVDVPYLLRRRIDLDCVSSSPGSTLNFYHHHHESLSKSKSYGGTCTEPSSSTQQLKRLVYCSMTDLPPATNYSWRDDTLDGPPPIWDEADPFSLAIRRTRGRSSHSGIRKIRSEELETVAADLIDDIMRSVNAECVKELTHVMSSLDNIGPIPAPEIETIMEVKEEEKEES</sequence>
<feature type="non-terminal residue" evidence="3">
    <location>
        <position position="1240"/>
    </location>
</feature>
<dbReference type="FunFam" id="2.30.29.30:FF:000002">
    <property type="entry name" value="Band 4.1-like protein 5 isoform 1"/>
    <property type="match status" value="1"/>
</dbReference>
<dbReference type="Pfam" id="PF09380">
    <property type="entry name" value="FERM_C"/>
    <property type="match status" value="1"/>
</dbReference>
<dbReference type="InterPro" id="IPR018980">
    <property type="entry name" value="FERM_PH-like_C"/>
</dbReference>
<dbReference type="Pfam" id="PF08736">
    <property type="entry name" value="FA"/>
    <property type="match status" value="1"/>
</dbReference>
<name>A0A8J2LT16_9HEXA</name>
<feature type="compositionally biased region" description="Polar residues" evidence="1">
    <location>
        <begin position="893"/>
        <end position="909"/>
    </location>
</feature>
<feature type="region of interest" description="Disordered" evidence="1">
    <location>
        <begin position="951"/>
        <end position="978"/>
    </location>
</feature>
<protein>
    <recommendedName>
        <fullName evidence="2">FERM domain-containing protein</fullName>
    </recommendedName>
</protein>
<dbReference type="PROSITE" id="PS00660">
    <property type="entry name" value="FERM_1"/>
    <property type="match status" value="1"/>
</dbReference>
<dbReference type="Proteomes" id="UP000708208">
    <property type="component" value="Unassembled WGS sequence"/>
</dbReference>
<dbReference type="InterPro" id="IPR041788">
    <property type="entry name" value="FARP1/FARP2/FRMD7_FERM_C"/>
</dbReference>
<reference evidence="3" key="1">
    <citation type="submission" date="2021-06" db="EMBL/GenBank/DDBJ databases">
        <authorList>
            <person name="Hodson N. C."/>
            <person name="Mongue J. A."/>
            <person name="Jaron S. K."/>
        </authorList>
    </citation>
    <scope>NUCLEOTIDE SEQUENCE</scope>
</reference>
<feature type="region of interest" description="Disordered" evidence="1">
    <location>
        <begin position="1008"/>
        <end position="1065"/>
    </location>
</feature>
<dbReference type="SMART" id="SM01195">
    <property type="entry name" value="FA"/>
    <property type="match status" value="1"/>
</dbReference>
<feature type="compositionally biased region" description="Polar residues" evidence="1">
    <location>
        <begin position="385"/>
        <end position="403"/>
    </location>
</feature>
<evidence type="ECO:0000259" key="2">
    <source>
        <dbReference type="PROSITE" id="PS50057"/>
    </source>
</evidence>
<proteinExistence type="predicted"/>
<feature type="domain" description="FERM" evidence="2">
    <location>
        <begin position="24"/>
        <end position="308"/>
    </location>
</feature>
<dbReference type="CDD" id="cd14473">
    <property type="entry name" value="FERM_B-lobe"/>
    <property type="match status" value="1"/>
</dbReference>
<organism evidence="3 4">
    <name type="scientific">Allacma fusca</name>
    <dbReference type="NCBI Taxonomy" id="39272"/>
    <lineage>
        <taxon>Eukaryota</taxon>
        <taxon>Metazoa</taxon>
        <taxon>Ecdysozoa</taxon>
        <taxon>Arthropoda</taxon>
        <taxon>Hexapoda</taxon>
        <taxon>Collembola</taxon>
        <taxon>Symphypleona</taxon>
        <taxon>Sminthuridae</taxon>
        <taxon>Allacma</taxon>
    </lineage>
</organism>
<feature type="compositionally biased region" description="Polar residues" evidence="1">
    <location>
        <begin position="1056"/>
        <end position="1065"/>
    </location>
</feature>
<feature type="region of interest" description="Disordered" evidence="1">
    <location>
        <begin position="737"/>
        <end position="781"/>
    </location>
</feature>
<dbReference type="AlphaFoldDB" id="A0A8J2LT16"/>
<dbReference type="GO" id="GO:0009887">
    <property type="term" value="P:animal organ morphogenesis"/>
    <property type="evidence" value="ECO:0007669"/>
    <property type="project" value="UniProtKB-ARBA"/>
</dbReference>
<dbReference type="InterPro" id="IPR051835">
    <property type="entry name" value="RAC1-GEF"/>
</dbReference>
<feature type="compositionally biased region" description="Basic and acidic residues" evidence="1">
    <location>
        <begin position="562"/>
        <end position="573"/>
    </location>
</feature>
<dbReference type="SMART" id="SM01196">
    <property type="entry name" value="FERM_C"/>
    <property type="match status" value="1"/>
</dbReference>
<dbReference type="PANTHER" id="PTHR45858:SF5">
    <property type="entry name" value="MOESIN_EZRIN_RADIXIN HOMOLOG 1"/>
    <property type="match status" value="1"/>
</dbReference>
<dbReference type="FunFam" id="1.20.80.10:FF:000005">
    <property type="entry name" value="FERM, RhoGEF and pleckstrin domain-containing protein 1"/>
    <property type="match status" value="1"/>
</dbReference>
<accession>A0A8J2LT16</accession>
<dbReference type="GO" id="GO:0005085">
    <property type="term" value="F:guanyl-nucleotide exchange factor activity"/>
    <property type="evidence" value="ECO:0007669"/>
    <property type="project" value="TreeGrafter"/>
</dbReference>
<evidence type="ECO:0000256" key="1">
    <source>
        <dbReference type="SAM" id="MobiDB-lite"/>
    </source>
</evidence>
<evidence type="ECO:0000313" key="4">
    <source>
        <dbReference type="Proteomes" id="UP000708208"/>
    </source>
</evidence>
<feature type="compositionally biased region" description="Basic and acidic residues" evidence="1">
    <location>
        <begin position="750"/>
        <end position="779"/>
    </location>
</feature>
<feature type="non-terminal residue" evidence="3">
    <location>
        <position position="1"/>
    </location>
</feature>
<feature type="region of interest" description="Disordered" evidence="1">
    <location>
        <begin position="559"/>
        <end position="579"/>
    </location>
</feature>
<dbReference type="InterPro" id="IPR014847">
    <property type="entry name" value="FA"/>
</dbReference>
<dbReference type="CDD" id="cd13193">
    <property type="entry name" value="FERM_C_FARP1-like"/>
    <property type="match status" value="1"/>
</dbReference>
<dbReference type="EMBL" id="CAJVCH010571795">
    <property type="protein sequence ID" value="CAG7838549.1"/>
    <property type="molecule type" value="Genomic_DNA"/>
</dbReference>
<dbReference type="PROSITE" id="PS50057">
    <property type="entry name" value="FERM_3"/>
    <property type="match status" value="1"/>
</dbReference>
<feature type="compositionally biased region" description="Pro residues" evidence="1">
    <location>
        <begin position="414"/>
        <end position="426"/>
    </location>
</feature>
<gene>
    <name evidence="3" type="ORF">AFUS01_LOCUS47508</name>
</gene>
<feature type="compositionally biased region" description="Polar residues" evidence="1">
    <location>
        <begin position="437"/>
        <end position="450"/>
    </location>
</feature>
<dbReference type="OrthoDB" id="9990815at2759"/>
<feature type="region of interest" description="Disordered" evidence="1">
    <location>
        <begin position="379"/>
        <end position="450"/>
    </location>
</feature>
<dbReference type="PANTHER" id="PTHR45858">
    <property type="entry name" value="FERM DOMAIN CONTAINING PROTEIN"/>
    <property type="match status" value="1"/>
</dbReference>
<feature type="region of interest" description="Disordered" evidence="1">
    <location>
        <begin position="810"/>
        <end position="927"/>
    </location>
</feature>
<dbReference type="Pfam" id="PF00373">
    <property type="entry name" value="FERM_M"/>
    <property type="match status" value="1"/>
</dbReference>